<organism evidence="9 10">
    <name type="scientific">Longimonas halophila</name>
    <dbReference type="NCBI Taxonomy" id="1469170"/>
    <lineage>
        <taxon>Bacteria</taxon>
        <taxon>Pseudomonadati</taxon>
        <taxon>Rhodothermota</taxon>
        <taxon>Rhodothermia</taxon>
        <taxon>Rhodothermales</taxon>
        <taxon>Salisaetaceae</taxon>
        <taxon>Longimonas</taxon>
    </lineage>
</organism>
<feature type="binding site" evidence="4 6">
    <location>
        <position position="110"/>
    </location>
    <ligand>
        <name>substrate</name>
    </ligand>
</feature>
<reference evidence="9 10" key="1">
    <citation type="submission" date="2017-10" db="EMBL/GenBank/DDBJ databases">
        <title>Draft genome of Longimonas halophila.</title>
        <authorList>
            <person name="Goh K.M."/>
            <person name="Shamsir M.S."/>
            <person name="Lim S.W."/>
        </authorList>
    </citation>
    <scope>NUCLEOTIDE SEQUENCE [LARGE SCALE GENOMIC DNA]</scope>
    <source>
        <strain evidence="9 10">KCTC 42399</strain>
    </source>
</reference>
<comment type="caution">
    <text evidence="9">The sequence shown here is derived from an EMBL/GenBank/DDBJ whole genome shotgun (WGS) entry which is preliminary data.</text>
</comment>
<dbReference type="HAMAP" id="MF_00171">
    <property type="entry name" value="TruA"/>
    <property type="match status" value="1"/>
</dbReference>
<protein>
    <recommendedName>
        <fullName evidence="4">tRNA pseudouridine synthase A</fullName>
        <ecNumber evidence="4">5.4.99.12</ecNumber>
    </recommendedName>
    <alternativeName>
        <fullName evidence="4">tRNA pseudouridine(38-40) synthase</fullName>
    </alternativeName>
    <alternativeName>
        <fullName evidence="4">tRNA pseudouridylate synthase I</fullName>
    </alternativeName>
    <alternativeName>
        <fullName evidence="4">tRNA-uridine isomerase I</fullName>
    </alternativeName>
</protein>
<keyword evidence="2 4" id="KW-0819">tRNA processing</keyword>
<dbReference type="InterPro" id="IPR020097">
    <property type="entry name" value="PsdUridine_synth_TruA_a/b_dom"/>
</dbReference>
<gene>
    <name evidence="4" type="primary">truA</name>
    <name evidence="9" type="ORF">CRI93_11050</name>
</gene>
<dbReference type="NCBIfam" id="TIGR00071">
    <property type="entry name" value="hisT_truA"/>
    <property type="match status" value="1"/>
</dbReference>
<dbReference type="InterPro" id="IPR020103">
    <property type="entry name" value="PsdUridine_synth_cat_dom_sf"/>
</dbReference>
<dbReference type="Pfam" id="PF01416">
    <property type="entry name" value="PseudoU_synth_1"/>
    <property type="match status" value="2"/>
</dbReference>
<dbReference type="Gene3D" id="3.30.70.660">
    <property type="entry name" value="Pseudouridine synthase I, catalytic domain, C-terminal subdomain"/>
    <property type="match status" value="1"/>
</dbReference>
<dbReference type="PANTHER" id="PTHR11142:SF0">
    <property type="entry name" value="TRNA PSEUDOURIDINE SYNTHASE-LIKE 1"/>
    <property type="match status" value="1"/>
</dbReference>
<dbReference type="RefSeq" id="WP_098062700.1">
    <property type="nucleotide sequence ID" value="NZ_PDEP01000010.1"/>
</dbReference>
<dbReference type="EMBL" id="PDEP01000010">
    <property type="protein sequence ID" value="PEN06011.1"/>
    <property type="molecule type" value="Genomic_DNA"/>
</dbReference>
<evidence type="ECO:0000313" key="10">
    <source>
        <dbReference type="Proteomes" id="UP000221024"/>
    </source>
</evidence>
<evidence type="ECO:0000259" key="8">
    <source>
        <dbReference type="Pfam" id="PF01416"/>
    </source>
</evidence>
<dbReference type="FunFam" id="3.30.70.580:FF:000001">
    <property type="entry name" value="tRNA pseudouridine synthase A"/>
    <property type="match status" value="1"/>
</dbReference>
<evidence type="ECO:0000256" key="4">
    <source>
        <dbReference type="HAMAP-Rule" id="MF_00171"/>
    </source>
</evidence>
<evidence type="ECO:0000256" key="2">
    <source>
        <dbReference type="ARBA" id="ARBA00022694"/>
    </source>
</evidence>
<dbReference type="GO" id="GO:0160147">
    <property type="term" value="F:tRNA pseudouridine(38-40) synthase activity"/>
    <property type="evidence" value="ECO:0007669"/>
    <property type="project" value="UniProtKB-EC"/>
</dbReference>
<dbReference type="InterPro" id="IPR020095">
    <property type="entry name" value="PsdUridine_synth_TruA_C"/>
</dbReference>
<dbReference type="AlphaFoldDB" id="A0A2H3NRC7"/>
<evidence type="ECO:0000256" key="7">
    <source>
        <dbReference type="RuleBase" id="RU003792"/>
    </source>
</evidence>
<dbReference type="OrthoDB" id="9811823at2"/>
<dbReference type="InterPro" id="IPR001406">
    <property type="entry name" value="PsdUridine_synth_TruA"/>
</dbReference>
<comment type="catalytic activity">
    <reaction evidence="4 7">
        <text>uridine(38/39/40) in tRNA = pseudouridine(38/39/40) in tRNA</text>
        <dbReference type="Rhea" id="RHEA:22376"/>
        <dbReference type="Rhea" id="RHEA-COMP:10085"/>
        <dbReference type="Rhea" id="RHEA-COMP:10087"/>
        <dbReference type="ChEBI" id="CHEBI:65314"/>
        <dbReference type="ChEBI" id="CHEBI:65315"/>
        <dbReference type="EC" id="5.4.99.12"/>
    </reaction>
</comment>
<comment type="subunit">
    <text evidence="4">Homodimer.</text>
</comment>
<evidence type="ECO:0000256" key="5">
    <source>
        <dbReference type="PIRSR" id="PIRSR001430-1"/>
    </source>
</evidence>
<dbReference type="SUPFAM" id="SSF55120">
    <property type="entry name" value="Pseudouridine synthase"/>
    <property type="match status" value="1"/>
</dbReference>
<dbReference type="PANTHER" id="PTHR11142">
    <property type="entry name" value="PSEUDOURIDYLATE SYNTHASE"/>
    <property type="match status" value="1"/>
</dbReference>
<keyword evidence="10" id="KW-1185">Reference proteome</keyword>
<evidence type="ECO:0000256" key="3">
    <source>
        <dbReference type="ARBA" id="ARBA00023235"/>
    </source>
</evidence>
<feature type="domain" description="Pseudouridine synthase I TruA alpha/beta" evidence="8">
    <location>
        <begin position="7"/>
        <end position="104"/>
    </location>
</feature>
<dbReference type="PIRSF" id="PIRSF001430">
    <property type="entry name" value="tRNA_psdUrid_synth"/>
    <property type="match status" value="1"/>
</dbReference>
<feature type="domain" description="Pseudouridine synthase I TruA alpha/beta" evidence="8">
    <location>
        <begin position="144"/>
        <end position="245"/>
    </location>
</feature>
<comment type="caution">
    <text evidence="4">Lacks conserved residue(s) required for the propagation of feature annotation.</text>
</comment>
<feature type="active site" description="Nucleophile" evidence="4 5">
    <location>
        <position position="52"/>
    </location>
</feature>
<comment type="function">
    <text evidence="4">Formation of pseudouridine at positions 38, 39 and 40 in the anticodon stem and loop of transfer RNAs.</text>
</comment>
<keyword evidence="3 4" id="KW-0413">Isomerase</keyword>
<name>A0A2H3NRC7_9BACT</name>
<dbReference type="GO" id="GO:0003723">
    <property type="term" value="F:RNA binding"/>
    <property type="evidence" value="ECO:0007669"/>
    <property type="project" value="InterPro"/>
</dbReference>
<dbReference type="Proteomes" id="UP000221024">
    <property type="component" value="Unassembled WGS sequence"/>
</dbReference>
<evidence type="ECO:0000313" key="9">
    <source>
        <dbReference type="EMBL" id="PEN06011.1"/>
    </source>
</evidence>
<sequence>MPRLRLCIEYDGTNFHGWQVQPEVPTVQGALEEALDTVLDPAPRLTGSGRTDAGVHARGQVAHVDVPDGTDPYRLRRSLNALTPPGIAVRQVERTHADFHARYDARWRRYHYYLCTQPRALERHIRTHVRPVPDFDAIQQATPDLLGEQHFGAFCLVQSETENRVCTIRHAQWVPESDRGDWRFEIEGSRFLHGMVRAIVGTLLDIGQGRRPVDDLPRVLATKDRREAGPAMPPEGLVLERVEYEA</sequence>
<dbReference type="InterPro" id="IPR020094">
    <property type="entry name" value="TruA/RsuA/RluB/E/F_N"/>
</dbReference>
<comment type="similarity">
    <text evidence="1 4 7">Belongs to the tRNA pseudouridine synthase TruA family.</text>
</comment>
<evidence type="ECO:0000256" key="1">
    <source>
        <dbReference type="ARBA" id="ARBA00009375"/>
    </source>
</evidence>
<accession>A0A2H3NRC7</accession>
<dbReference type="CDD" id="cd02570">
    <property type="entry name" value="PseudoU_synth_EcTruA"/>
    <property type="match status" value="1"/>
</dbReference>
<evidence type="ECO:0000256" key="6">
    <source>
        <dbReference type="PIRSR" id="PIRSR001430-2"/>
    </source>
</evidence>
<dbReference type="EC" id="5.4.99.12" evidence="4"/>
<dbReference type="Gene3D" id="3.30.70.580">
    <property type="entry name" value="Pseudouridine synthase I, catalytic domain, N-terminal subdomain"/>
    <property type="match status" value="1"/>
</dbReference>
<proteinExistence type="inferred from homology"/>
<dbReference type="GO" id="GO:0031119">
    <property type="term" value="P:tRNA pseudouridine synthesis"/>
    <property type="evidence" value="ECO:0007669"/>
    <property type="project" value="UniProtKB-UniRule"/>
</dbReference>